<feature type="signal peptide" evidence="4">
    <location>
        <begin position="1"/>
        <end position="30"/>
    </location>
</feature>
<proteinExistence type="inferred from homology"/>
<dbReference type="PRINTS" id="PR00382">
    <property type="entry name" value="LIPIDTRNSFER"/>
</dbReference>
<dbReference type="SUPFAM" id="SSF47699">
    <property type="entry name" value="Bifunctional inhibitor/lipid-transfer protein/seed storage 2S albumin"/>
    <property type="match status" value="1"/>
</dbReference>
<dbReference type="SMART" id="SM00499">
    <property type="entry name" value="AAI"/>
    <property type="match status" value="1"/>
</dbReference>
<protein>
    <recommendedName>
        <fullName evidence="3">Non-specific lipid-transfer protein</fullName>
    </recommendedName>
</protein>
<sequence length="143" mass="14966">MASSTASSAFVAVMLALTVTLTTMSRGATAAVSCGQVINALYPCLTYVQYGGNIPGSCCNGIVALRNAATTTPDRQAICSCLVSNLRGINISPYSLRLATSLPASCGVNLPFKIDPSIDCSRGQVDAWIGGWRSRVDAWKMVL</sequence>
<comment type="caution">
    <text evidence="6">The sequence shown here is derived from an EMBL/GenBank/DDBJ whole genome shotgun (WGS) entry which is preliminary data.</text>
</comment>
<keyword evidence="2" id="KW-1015">Disulfide bond</keyword>
<comment type="similarity">
    <text evidence="1 3">Belongs to the plant LTP family.</text>
</comment>
<evidence type="ECO:0000313" key="6">
    <source>
        <dbReference type="EMBL" id="CAI0423815.1"/>
    </source>
</evidence>
<comment type="function">
    <text evidence="3">Plant non-specific lipid-transfer proteins transfer phospholipids as well as galactolipids across membranes. May play a role in wax or cutin deposition in the cell walls of expanding epidermal cells and certain secretory tissues.</text>
</comment>
<gene>
    <name evidence="6" type="ORF">LITE_LOCUS19665</name>
</gene>
<dbReference type="Gene3D" id="1.10.110.10">
    <property type="entry name" value="Plant lipid-transfer and hydrophobic proteins"/>
    <property type="match status" value="1"/>
</dbReference>
<dbReference type="Pfam" id="PF00234">
    <property type="entry name" value="Tryp_alpha_amyl"/>
    <property type="match status" value="1"/>
</dbReference>
<dbReference type="AlphaFoldDB" id="A0AAV0KNR2"/>
<keyword evidence="3" id="KW-0813">Transport</keyword>
<dbReference type="GO" id="GO:0008289">
    <property type="term" value="F:lipid binding"/>
    <property type="evidence" value="ECO:0007669"/>
    <property type="project" value="UniProtKB-KW"/>
</dbReference>
<accession>A0AAV0KNR2</accession>
<dbReference type="InterPro" id="IPR016140">
    <property type="entry name" value="Bifunc_inhib/LTP/seed_store"/>
</dbReference>
<evidence type="ECO:0000259" key="5">
    <source>
        <dbReference type="SMART" id="SM00499"/>
    </source>
</evidence>
<evidence type="ECO:0000256" key="2">
    <source>
        <dbReference type="ARBA" id="ARBA00023157"/>
    </source>
</evidence>
<name>A0AAV0KNR2_9ROSI</name>
<dbReference type="PANTHER" id="PTHR33076">
    <property type="entry name" value="NON-SPECIFIC LIPID-TRANSFER PROTEIN 2-RELATED"/>
    <property type="match status" value="1"/>
</dbReference>
<keyword evidence="3" id="KW-0446">Lipid-binding</keyword>
<keyword evidence="4" id="KW-0732">Signal</keyword>
<organism evidence="6 7">
    <name type="scientific">Linum tenue</name>
    <dbReference type="NCBI Taxonomy" id="586396"/>
    <lineage>
        <taxon>Eukaryota</taxon>
        <taxon>Viridiplantae</taxon>
        <taxon>Streptophyta</taxon>
        <taxon>Embryophyta</taxon>
        <taxon>Tracheophyta</taxon>
        <taxon>Spermatophyta</taxon>
        <taxon>Magnoliopsida</taxon>
        <taxon>eudicotyledons</taxon>
        <taxon>Gunneridae</taxon>
        <taxon>Pentapetalae</taxon>
        <taxon>rosids</taxon>
        <taxon>fabids</taxon>
        <taxon>Malpighiales</taxon>
        <taxon>Linaceae</taxon>
        <taxon>Linum</taxon>
    </lineage>
</organism>
<dbReference type="InterPro" id="IPR036312">
    <property type="entry name" value="Bifun_inhib/LTP/seed_sf"/>
</dbReference>
<evidence type="ECO:0000313" key="7">
    <source>
        <dbReference type="Proteomes" id="UP001154282"/>
    </source>
</evidence>
<feature type="domain" description="Bifunctional inhibitor/plant lipid transfer protein/seed storage helical" evidence="5">
    <location>
        <begin position="34"/>
        <end position="120"/>
    </location>
</feature>
<dbReference type="GO" id="GO:0006869">
    <property type="term" value="P:lipid transport"/>
    <property type="evidence" value="ECO:0007669"/>
    <property type="project" value="InterPro"/>
</dbReference>
<dbReference type="Proteomes" id="UP001154282">
    <property type="component" value="Unassembled WGS sequence"/>
</dbReference>
<keyword evidence="7" id="KW-1185">Reference proteome</keyword>
<reference evidence="6" key="1">
    <citation type="submission" date="2022-08" db="EMBL/GenBank/DDBJ databases">
        <authorList>
            <person name="Gutierrez-Valencia J."/>
        </authorList>
    </citation>
    <scope>NUCLEOTIDE SEQUENCE</scope>
</reference>
<evidence type="ECO:0000256" key="4">
    <source>
        <dbReference type="SAM" id="SignalP"/>
    </source>
</evidence>
<dbReference type="CDD" id="cd01960">
    <property type="entry name" value="nsLTP1"/>
    <property type="match status" value="1"/>
</dbReference>
<feature type="chain" id="PRO_5043572390" description="Non-specific lipid-transfer protein" evidence="4">
    <location>
        <begin position="31"/>
        <end position="143"/>
    </location>
</feature>
<evidence type="ECO:0000256" key="3">
    <source>
        <dbReference type="RuleBase" id="RU000628"/>
    </source>
</evidence>
<dbReference type="EMBL" id="CAMGYJ010000005">
    <property type="protein sequence ID" value="CAI0423815.1"/>
    <property type="molecule type" value="Genomic_DNA"/>
</dbReference>
<evidence type="ECO:0000256" key="1">
    <source>
        <dbReference type="ARBA" id="ARBA00009748"/>
    </source>
</evidence>
<dbReference type="InterPro" id="IPR000528">
    <property type="entry name" value="Plant_nsLTP"/>
</dbReference>